<sequence length="381" mass="41182">MSIAVLLTTVLVLLISGCSPSTTTASDGRTTTITDALGRKVQVRLPAHRVLLGGQRLIYTTAFLNKDDPTRDVAGWPDDLLQNDPDTYDKYRARFPQIDKVTTTGEISAGSLSAEQALQLRPDVFVVSAASFKAAQDAGIVSKLDKAGIPTVVIDYFVDPVAHTVPSIRALGQIFGREQQAQVFIDYYQAKVTMVRDRLAAAHATPTPAFLWRAPGYYDCCSTFARSNLAAIVAAAGGANLGDELLSTPQGTLSPEKILERNPAVIIATGANWAPGKTPVKAGGFVALGYDETPEAARSQLASVVSKQPGFDTLAAVRDHRTFALWHHFYDSPYNYLAIEWMAKWLHPELFGDVDPSAELTELHTKFLPISASGTFWTGLS</sequence>
<protein>
    <submittedName>
        <fullName evidence="4">ABC transporter substrate-binding protein</fullName>
    </submittedName>
</protein>
<dbReference type="PANTHER" id="PTHR30535">
    <property type="entry name" value="VITAMIN B12-BINDING PROTEIN"/>
    <property type="match status" value="1"/>
</dbReference>
<feature type="chain" id="PRO_5046166381" evidence="2">
    <location>
        <begin position="26"/>
        <end position="381"/>
    </location>
</feature>
<dbReference type="Proteomes" id="UP001601992">
    <property type="component" value="Unassembled WGS sequence"/>
</dbReference>
<organism evidence="4 5">
    <name type="scientific">Nocardia jiangxiensis</name>
    <dbReference type="NCBI Taxonomy" id="282685"/>
    <lineage>
        <taxon>Bacteria</taxon>
        <taxon>Bacillati</taxon>
        <taxon>Actinomycetota</taxon>
        <taxon>Actinomycetes</taxon>
        <taxon>Mycobacteriales</taxon>
        <taxon>Nocardiaceae</taxon>
        <taxon>Nocardia</taxon>
    </lineage>
</organism>
<keyword evidence="2" id="KW-0732">Signal</keyword>
<dbReference type="InterPro" id="IPR050902">
    <property type="entry name" value="ABC_Transporter_SBP"/>
</dbReference>
<comment type="similarity">
    <text evidence="1">Belongs to the bacterial solute-binding protein 8 family.</text>
</comment>
<dbReference type="PANTHER" id="PTHR30535:SF34">
    <property type="entry name" value="MOLYBDATE-BINDING PROTEIN MOLA"/>
    <property type="match status" value="1"/>
</dbReference>
<evidence type="ECO:0000259" key="3">
    <source>
        <dbReference type="PROSITE" id="PS50983"/>
    </source>
</evidence>
<dbReference type="RefSeq" id="WP_387404303.1">
    <property type="nucleotide sequence ID" value="NZ_JBIAQY010000005.1"/>
</dbReference>
<evidence type="ECO:0000256" key="1">
    <source>
        <dbReference type="ARBA" id="ARBA00008814"/>
    </source>
</evidence>
<dbReference type="InterPro" id="IPR002491">
    <property type="entry name" value="ABC_transptr_periplasmic_BD"/>
</dbReference>
<accession>A0ABW6S011</accession>
<name>A0ABW6S011_9NOCA</name>
<dbReference type="PROSITE" id="PS50983">
    <property type="entry name" value="FE_B12_PBP"/>
    <property type="match status" value="1"/>
</dbReference>
<dbReference type="SUPFAM" id="SSF53807">
    <property type="entry name" value="Helical backbone' metal receptor"/>
    <property type="match status" value="1"/>
</dbReference>
<keyword evidence="5" id="KW-1185">Reference proteome</keyword>
<gene>
    <name evidence="4" type="ORF">ACFYXQ_17840</name>
</gene>
<evidence type="ECO:0000313" key="5">
    <source>
        <dbReference type="Proteomes" id="UP001601992"/>
    </source>
</evidence>
<evidence type="ECO:0000256" key="2">
    <source>
        <dbReference type="SAM" id="SignalP"/>
    </source>
</evidence>
<dbReference type="Pfam" id="PF01497">
    <property type="entry name" value="Peripla_BP_2"/>
    <property type="match status" value="1"/>
</dbReference>
<dbReference type="Gene3D" id="3.40.50.1980">
    <property type="entry name" value="Nitrogenase molybdenum iron protein domain"/>
    <property type="match status" value="2"/>
</dbReference>
<reference evidence="4 5" key="1">
    <citation type="submission" date="2024-10" db="EMBL/GenBank/DDBJ databases">
        <title>The Natural Products Discovery Center: Release of the First 8490 Sequenced Strains for Exploring Actinobacteria Biosynthetic Diversity.</title>
        <authorList>
            <person name="Kalkreuter E."/>
            <person name="Kautsar S.A."/>
            <person name="Yang D."/>
            <person name="Bader C.D."/>
            <person name="Teijaro C.N."/>
            <person name="Fluegel L."/>
            <person name="Davis C.M."/>
            <person name="Simpson J.R."/>
            <person name="Lauterbach L."/>
            <person name="Steele A.D."/>
            <person name="Gui C."/>
            <person name="Meng S."/>
            <person name="Li G."/>
            <person name="Viehrig K."/>
            <person name="Ye F."/>
            <person name="Su P."/>
            <person name="Kiefer A.F."/>
            <person name="Nichols A."/>
            <person name="Cepeda A.J."/>
            <person name="Yan W."/>
            <person name="Fan B."/>
            <person name="Jiang Y."/>
            <person name="Adhikari A."/>
            <person name="Zheng C.-J."/>
            <person name="Schuster L."/>
            <person name="Cowan T.M."/>
            <person name="Smanski M.J."/>
            <person name="Chevrette M.G."/>
            <person name="De Carvalho L.P.S."/>
            <person name="Shen B."/>
        </authorList>
    </citation>
    <scope>NUCLEOTIDE SEQUENCE [LARGE SCALE GENOMIC DNA]</scope>
    <source>
        <strain evidence="4 5">NPDC002593</strain>
    </source>
</reference>
<feature type="domain" description="Fe/B12 periplasmic-binding" evidence="3">
    <location>
        <begin position="49"/>
        <end position="354"/>
    </location>
</feature>
<dbReference type="EMBL" id="JBIAQY010000005">
    <property type="protein sequence ID" value="MFF3569635.1"/>
    <property type="molecule type" value="Genomic_DNA"/>
</dbReference>
<proteinExistence type="inferred from homology"/>
<comment type="caution">
    <text evidence="4">The sequence shown here is derived from an EMBL/GenBank/DDBJ whole genome shotgun (WGS) entry which is preliminary data.</text>
</comment>
<evidence type="ECO:0000313" key="4">
    <source>
        <dbReference type="EMBL" id="MFF3569635.1"/>
    </source>
</evidence>
<feature type="signal peptide" evidence="2">
    <location>
        <begin position="1"/>
        <end position="25"/>
    </location>
</feature>